<dbReference type="SUPFAM" id="SSF47336">
    <property type="entry name" value="ACP-like"/>
    <property type="match status" value="1"/>
</dbReference>
<dbReference type="EMBL" id="RBXR01000001">
    <property type="protein sequence ID" value="RKT67918.1"/>
    <property type="molecule type" value="Genomic_DNA"/>
</dbReference>
<evidence type="ECO:0000256" key="1">
    <source>
        <dbReference type="ARBA" id="ARBA00001957"/>
    </source>
</evidence>
<organism evidence="8 9">
    <name type="scientific">Saccharothrix variisporea</name>
    <dbReference type="NCBI Taxonomy" id="543527"/>
    <lineage>
        <taxon>Bacteria</taxon>
        <taxon>Bacillati</taxon>
        <taxon>Actinomycetota</taxon>
        <taxon>Actinomycetes</taxon>
        <taxon>Pseudonocardiales</taxon>
        <taxon>Pseudonocardiaceae</taxon>
        <taxon>Saccharothrix</taxon>
    </lineage>
</organism>
<dbReference type="GO" id="GO:0031177">
    <property type="term" value="F:phosphopantetheine binding"/>
    <property type="evidence" value="ECO:0007669"/>
    <property type="project" value="InterPro"/>
</dbReference>
<comment type="cofactor">
    <cofactor evidence="1">
        <name>pantetheine 4'-phosphate</name>
        <dbReference type="ChEBI" id="CHEBI:47942"/>
    </cofactor>
</comment>
<dbReference type="SUPFAM" id="SSF52777">
    <property type="entry name" value="CoA-dependent acyltransferases"/>
    <property type="match status" value="4"/>
</dbReference>
<evidence type="ECO:0000313" key="9">
    <source>
        <dbReference type="Proteomes" id="UP000272729"/>
    </source>
</evidence>
<dbReference type="InterPro" id="IPR010071">
    <property type="entry name" value="AA_adenyl_dom"/>
</dbReference>
<evidence type="ECO:0000256" key="6">
    <source>
        <dbReference type="ARBA" id="ARBA00023194"/>
    </source>
</evidence>
<dbReference type="PROSITE" id="PS00455">
    <property type="entry name" value="AMP_BINDING"/>
    <property type="match status" value="1"/>
</dbReference>
<dbReference type="Gene3D" id="3.40.50.980">
    <property type="match status" value="2"/>
</dbReference>
<keyword evidence="6" id="KW-0045">Antibiotic biosynthesis</keyword>
<sequence length="1449" mass="157577">MAEEVTDPTGDPIEDVLPLSPLQQGMLFHAVYDESADDVYTVQFVLGLTGDVDPDRLRAAAQALLRRHPNLRAAFVHEDVDEPVQVVLRDVELPWASLELTEDEFADFLAQDRREKFQLDDPPLLRMTLVRLAHDEYRLVLSNHHVLLDGWSLPLLVGDLLALYRGTPPPPPRPFRDYLVWLAGRDRDTSVKAWEQALGDLEGPTLLAPTAPKSPTRPDKLRLDLPQDLSERLYARAREHGLTVNTVVQGLWGLLLARLTNRDDVVFGATVSGRPADLPGVEGMVGLFINTVPVRVRVGGTLLDVLKGVQDEQGSLIEHQYLGLTDVQRAVGHGDLFDTLVVFESYPVDRDAVAAAEREAGLAISRVEVEDSTHYPLTLAVAAEERLSVVFEHRPDVFPQAWARAVAGWFRRAAEAFAADPATPVTRLDLLSDEETADLRRYGTGKALDVPAATLPEVLAEQARRTPDALAVVAGDTRLTFAELNTLANRVARVLIAQGAGPERVVALKMPAGPDMLVALAAVFKAGAAYLPVDPEWPAERIDFMLADADPAIVLTELPDVTGVPGDDLPTAPHPEHPAYVIYTSGSTGTPKAVVVPHRSIRNLLVSHRTDLFDPAQARLGRPLRVAHAWPMAFDASWQPMLWMFAGHELHLVPADVRRDADLLRAFLRDHGIEFVELSPSLLAQVASEPGWRGGLKVLGVGGEAVPPSLWRSLRAEPDLAVWNLYGPTECTVDSAACDFDRTENPCIGSPVGNAQAYVLDRHLRPCPVGVEGELYLAGEGLARGYLNRPGTTAERFVADPFGPPGTRMYRTGDVARWNAEGLIELLGRVDDQVKIRGFRIEPGEVEAVLLRDPRVERAVVVPREDVPGVKRLVAYVVASGTDGLRERVAAALPEHMVPAAVVAVDRFPLTRNDKLDVKALPAPDYTATTSRPPATDRERRIAALVAEVLGLPEVGADDSFFALGGDSIVSMRLVSKARGEGLSFSPKDVFEHRTVAGLARVAREDVQIGESDAGIGEVPLTPMLHWLNDNAPYDRLSQARLLCTPPELTRDRLVDMVAALLDRHDVLRATFDGTFTVRPRGAVDAAACVRRIDAEELEHAEVAEMLPAVLEDELAGLRPATGEMVRFVWFDAGPTRTGRLLVLLHHLVVDGASWGVLVPELADLWAGRELPPVGTSFREWASGLVEAARAKTAELPLWRDVLSGPDPVLGTRRLDPAVDTRATMRATRTFLDADTTAALLTTVPARHGVTVDDVLLAGLAHAVSRWRGTADTSLLLALEGHGREEAVVPGADLSGTVGWFTSVFPVRVDPGNLTANVHKGLLRVNEQLALPDKGIGHGLLRYLNPDTAAELAALPEPQVEFNYLGRLTLGERDGEPWSGAPEVGAMGGGVDDAMPAPYCLVLNALVRGGVLEADWQWPAALFDETRIQQLSREWFAALTLIAKETPGE</sequence>
<dbReference type="Gene3D" id="3.30.559.30">
    <property type="entry name" value="Nonribosomal peptide synthetase, condensation domain"/>
    <property type="match status" value="2"/>
</dbReference>
<dbReference type="PROSITE" id="PS00012">
    <property type="entry name" value="PHOSPHOPANTETHEINE"/>
    <property type="match status" value="1"/>
</dbReference>
<dbReference type="Gene3D" id="3.30.300.30">
    <property type="match status" value="1"/>
</dbReference>
<dbReference type="InterPro" id="IPR045851">
    <property type="entry name" value="AMP-bd_C_sf"/>
</dbReference>
<dbReference type="GO" id="GO:0044550">
    <property type="term" value="P:secondary metabolite biosynthetic process"/>
    <property type="evidence" value="ECO:0007669"/>
    <property type="project" value="TreeGrafter"/>
</dbReference>
<keyword evidence="9" id="KW-1185">Reference proteome</keyword>
<dbReference type="InterPro" id="IPR006162">
    <property type="entry name" value="Ppantetheine_attach_site"/>
</dbReference>
<dbReference type="FunFam" id="3.30.300.30:FF:000010">
    <property type="entry name" value="Enterobactin synthetase component F"/>
    <property type="match status" value="1"/>
</dbReference>
<keyword evidence="3" id="KW-0596">Phosphopantetheine</keyword>
<proteinExistence type="inferred from homology"/>
<accession>A0A495X8Q2</accession>
<dbReference type="InterPro" id="IPR020845">
    <property type="entry name" value="AMP-binding_CS"/>
</dbReference>
<dbReference type="GO" id="GO:0043041">
    <property type="term" value="P:amino acid activation for nonribosomal peptide biosynthetic process"/>
    <property type="evidence" value="ECO:0007669"/>
    <property type="project" value="TreeGrafter"/>
</dbReference>
<dbReference type="FunFam" id="2.30.38.10:FF:000001">
    <property type="entry name" value="Non-ribosomal peptide synthetase PvdI"/>
    <property type="match status" value="1"/>
</dbReference>
<dbReference type="GO" id="GO:0008610">
    <property type="term" value="P:lipid biosynthetic process"/>
    <property type="evidence" value="ECO:0007669"/>
    <property type="project" value="UniProtKB-ARBA"/>
</dbReference>
<dbReference type="Pfam" id="PF00550">
    <property type="entry name" value="PP-binding"/>
    <property type="match status" value="1"/>
</dbReference>
<dbReference type="Proteomes" id="UP000272729">
    <property type="component" value="Unassembled WGS sequence"/>
</dbReference>
<dbReference type="GO" id="GO:0005829">
    <property type="term" value="C:cytosol"/>
    <property type="evidence" value="ECO:0007669"/>
    <property type="project" value="TreeGrafter"/>
</dbReference>
<dbReference type="GO" id="GO:0017000">
    <property type="term" value="P:antibiotic biosynthetic process"/>
    <property type="evidence" value="ECO:0007669"/>
    <property type="project" value="UniProtKB-KW"/>
</dbReference>
<dbReference type="CDD" id="cd05930">
    <property type="entry name" value="A_NRPS"/>
    <property type="match status" value="1"/>
</dbReference>
<evidence type="ECO:0000256" key="4">
    <source>
        <dbReference type="ARBA" id="ARBA00022553"/>
    </source>
</evidence>
<dbReference type="OrthoDB" id="2472181at2"/>
<evidence type="ECO:0000259" key="7">
    <source>
        <dbReference type="PROSITE" id="PS50075"/>
    </source>
</evidence>
<protein>
    <submittedName>
        <fullName evidence="8">Non-ribosomal peptide synthase protein (TIGR01720 family)/amino acid adenylation domain-containing protein</fullName>
    </submittedName>
</protein>
<comment type="caution">
    <text evidence="8">The sequence shown here is derived from an EMBL/GenBank/DDBJ whole genome shotgun (WGS) entry which is preliminary data.</text>
</comment>
<dbReference type="InterPro" id="IPR000873">
    <property type="entry name" value="AMP-dep_synth/lig_dom"/>
</dbReference>
<evidence type="ECO:0000256" key="5">
    <source>
        <dbReference type="ARBA" id="ARBA00022737"/>
    </source>
</evidence>
<dbReference type="InterPro" id="IPR001242">
    <property type="entry name" value="Condensation_dom"/>
</dbReference>
<dbReference type="NCBIfam" id="TIGR01720">
    <property type="entry name" value="NRPS-para261"/>
    <property type="match status" value="1"/>
</dbReference>
<dbReference type="SMART" id="SM00823">
    <property type="entry name" value="PKS_PP"/>
    <property type="match status" value="1"/>
</dbReference>
<name>A0A495X8Q2_9PSEU</name>
<dbReference type="SUPFAM" id="SSF56801">
    <property type="entry name" value="Acetyl-CoA synthetase-like"/>
    <property type="match status" value="1"/>
</dbReference>
<dbReference type="GO" id="GO:0003824">
    <property type="term" value="F:catalytic activity"/>
    <property type="evidence" value="ECO:0007669"/>
    <property type="project" value="InterPro"/>
</dbReference>
<dbReference type="Pfam" id="PF00668">
    <property type="entry name" value="Condensation"/>
    <property type="match status" value="2"/>
</dbReference>
<dbReference type="FunFam" id="1.10.1200.10:FF:000005">
    <property type="entry name" value="Nonribosomal peptide synthetase 1"/>
    <property type="match status" value="1"/>
</dbReference>
<keyword evidence="4" id="KW-0597">Phosphoprotein</keyword>
<dbReference type="PANTHER" id="PTHR45527">
    <property type="entry name" value="NONRIBOSOMAL PEPTIDE SYNTHETASE"/>
    <property type="match status" value="1"/>
</dbReference>
<dbReference type="InterPro" id="IPR009081">
    <property type="entry name" value="PP-bd_ACP"/>
</dbReference>
<dbReference type="PANTHER" id="PTHR45527:SF1">
    <property type="entry name" value="FATTY ACID SYNTHASE"/>
    <property type="match status" value="1"/>
</dbReference>
<comment type="similarity">
    <text evidence="2">Belongs to the ATP-dependent AMP-binding enzyme family.</text>
</comment>
<evidence type="ECO:0000313" key="8">
    <source>
        <dbReference type="EMBL" id="RKT67918.1"/>
    </source>
</evidence>
<dbReference type="InterPro" id="IPR010060">
    <property type="entry name" value="NRPS_synth"/>
</dbReference>
<dbReference type="InterPro" id="IPR020806">
    <property type="entry name" value="PKS_PP-bd"/>
</dbReference>
<dbReference type="NCBIfam" id="TIGR01733">
    <property type="entry name" value="AA-adenyl-dom"/>
    <property type="match status" value="1"/>
</dbReference>
<gene>
    <name evidence="8" type="ORF">DFJ66_1096</name>
</gene>
<dbReference type="InterPro" id="IPR023213">
    <property type="entry name" value="CAT-like_dom_sf"/>
</dbReference>
<evidence type="ECO:0000256" key="2">
    <source>
        <dbReference type="ARBA" id="ARBA00006432"/>
    </source>
</evidence>
<dbReference type="PROSITE" id="PS50075">
    <property type="entry name" value="CARRIER"/>
    <property type="match status" value="1"/>
</dbReference>
<reference evidence="8 9" key="1">
    <citation type="submission" date="2018-10" db="EMBL/GenBank/DDBJ databases">
        <title>Sequencing the genomes of 1000 actinobacteria strains.</title>
        <authorList>
            <person name="Klenk H.-P."/>
        </authorList>
    </citation>
    <scope>NUCLEOTIDE SEQUENCE [LARGE SCALE GENOMIC DNA]</scope>
    <source>
        <strain evidence="8 9">DSM 43911</strain>
    </source>
</reference>
<feature type="domain" description="Carrier" evidence="7">
    <location>
        <begin position="933"/>
        <end position="1007"/>
    </location>
</feature>
<dbReference type="InterPro" id="IPR036736">
    <property type="entry name" value="ACP-like_sf"/>
</dbReference>
<dbReference type="Pfam" id="PF00501">
    <property type="entry name" value="AMP-binding"/>
    <property type="match status" value="1"/>
</dbReference>
<evidence type="ECO:0000256" key="3">
    <source>
        <dbReference type="ARBA" id="ARBA00022450"/>
    </source>
</evidence>
<dbReference type="RefSeq" id="WP_121218545.1">
    <property type="nucleotide sequence ID" value="NZ_JBIUBA010000013.1"/>
</dbReference>
<keyword evidence="5" id="KW-0677">Repeat</keyword>
<dbReference type="Gene3D" id="3.30.559.10">
    <property type="entry name" value="Chloramphenicol acetyltransferase-like domain"/>
    <property type="match status" value="2"/>
</dbReference>
<dbReference type="Gene3D" id="1.10.1200.10">
    <property type="entry name" value="ACP-like"/>
    <property type="match status" value="1"/>
</dbReference>
<dbReference type="Pfam" id="PF13193">
    <property type="entry name" value="AMP-binding_C"/>
    <property type="match status" value="1"/>
</dbReference>
<dbReference type="InterPro" id="IPR025110">
    <property type="entry name" value="AMP-bd_C"/>
</dbReference>
<dbReference type="Gene3D" id="2.30.38.10">
    <property type="entry name" value="Luciferase, Domain 3"/>
    <property type="match status" value="1"/>
</dbReference>
<dbReference type="CDD" id="cd19543">
    <property type="entry name" value="DCL_NRPS"/>
    <property type="match status" value="1"/>
</dbReference>